<dbReference type="Proteomes" id="UP000325211">
    <property type="component" value="Chromosome"/>
</dbReference>
<dbReference type="InterPro" id="IPR000182">
    <property type="entry name" value="GNAT_dom"/>
</dbReference>
<dbReference type="GO" id="GO:0016747">
    <property type="term" value="F:acyltransferase activity, transferring groups other than amino-acyl groups"/>
    <property type="evidence" value="ECO:0007669"/>
    <property type="project" value="InterPro"/>
</dbReference>
<keyword evidence="2" id="KW-0808">Transferase</keyword>
<dbReference type="OrthoDB" id="3371202at2"/>
<dbReference type="Gene3D" id="3.40.630.30">
    <property type="match status" value="1"/>
</dbReference>
<feature type="domain" description="N-acetyltransferase" evidence="1">
    <location>
        <begin position="24"/>
        <end position="192"/>
    </location>
</feature>
<evidence type="ECO:0000259" key="1">
    <source>
        <dbReference type="PROSITE" id="PS51186"/>
    </source>
</evidence>
<evidence type="ECO:0000313" key="2">
    <source>
        <dbReference type="EMBL" id="QES48428.1"/>
    </source>
</evidence>
<dbReference type="Pfam" id="PF13508">
    <property type="entry name" value="Acetyltransf_7"/>
    <property type="match status" value="1"/>
</dbReference>
<gene>
    <name evidence="2" type="ORF">DEJ50_11975</name>
</gene>
<protein>
    <submittedName>
        <fullName evidence="2">N-acetyltransferase</fullName>
    </submittedName>
</protein>
<dbReference type="InterPro" id="IPR016181">
    <property type="entry name" value="Acyl_CoA_acyltransferase"/>
</dbReference>
<sequence length="205" mass="22352">MYSPKGSKSPHTSQERPTVICYGPTVLDLSDELLDAYAEVFSAPPWNEDEETIRQFATRLTADTRRAGFRAALAQSEAGIDGFATAWLTKAPFPEVRGYAQVAAQLGPDRVRELLIGALEIDELAVRPYARGHGTGRALLAEITADAPDRRAWLLTARTAVDTVATYRRLGWYEVPPLPGTENAVVVFLAPDHPSVPEAHRTAVA</sequence>
<dbReference type="PROSITE" id="PS51186">
    <property type="entry name" value="GNAT"/>
    <property type="match status" value="1"/>
</dbReference>
<dbReference type="AlphaFoldDB" id="A0A5P2D309"/>
<dbReference type="SUPFAM" id="SSF55729">
    <property type="entry name" value="Acyl-CoA N-acyltransferases (Nat)"/>
    <property type="match status" value="1"/>
</dbReference>
<accession>A0A5P2D309</accession>
<reference evidence="2 3" key="1">
    <citation type="submission" date="2018-05" db="EMBL/GenBank/DDBJ databases">
        <title>Streptomyces venezuelae.</title>
        <authorList>
            <person name="Kim W."/>
            <person name="Lee N."/>
            <person name="Cho B.-K."/>
        </authorList>
    </citation>
    <scope>NUCLEOTIDE SEQUENCE [LARGE SCALE GENOMIC DNA]</scope>
    <source>
        <strain evidence="2 3">ATCC 21782</strain>
    </source>
</reference>
<organism evidence="2 3">
    <name type="scientific">Streptomyces venezuelae</name>
    <dbReference type="NCBI Taxonomy" id="54571"/>
    <lineage>
        <taxon>Bacteria</taxon>
        <taxon>Bacillati</taxon>
        <taxon>Actinomycetota</taxon>
        <taxon>Actinomycetes</taxon>
        <taxon>Kitasatosporales</taxon>
        <taxon>Streptomycetaceae</taxon>
        <taxon>Streptomyces</taxon>
    </lineage>
</organism>
<evidence type="ECO:0000313" key="3">
    <source>
        <dbReference type="Proteomes" id="UP000325211"/>
    </source>
</evidence>
<name>A0A5P2D309_STRVZ</name>
<proteinExistence type="predicted"/>
<dbReference type="EMBL" id="CP029190">
    <property type="protein sequence ID" value="QES48428.1"/>
    <property type="molecule type" value="Genomic_DNA"/>
</dbReference>
<dbReference type="CDD" id="cd04301">
    <property type="entry name" value="NAT_SF"/>
    <property type="match status" value="1"/>
</dbReference>